<dbReference type="Proteomes" id="UP000004893">
    <property type="component" value="Unassembled WGS sequence"/>
</dbReference>
<evidence type="ECO:0000313" key="2">
    <source>
        <dbReference type="Proteomes" id="UP000004893"/>
    </source>
</evidence>
<dbReference type="EMBL" id="ABYI02000018">
    <property type="protein sequence ID" value="EEG74952.1"/>
    <property type="molecule type" value="Genomic_DNA"/>
</dbReference>
<evidence type="ECO:0000313" key="1">
    <source>
        <dbReference type="EMBL" id="EEG74952.1"/>
    </source>
</evidence>
<accession>C0BYM4</accession>
<reference evidence="1" key="1">
    <citation type="submission" date="2009-02" db="EMBL/GenBank/DDBJ databases">
        <authorList>
            <person name="Fulton L."/>
            <person name="Clifton S."/>
            <person name="Fulton B."/>
            <person name="Xu J."/>
            <person name="Minx P."/>
            <person name="Pepin K.H."/>
            <person name="Johnson M."/>
            <person name="Bhonagiri V."/>
            <person name="Nash W.E."/>
            <person name="Mardis E.R."/>
            <person name="Wilson R.K."/>
        </authorList>
    </citation>
    <scope>NUCLEOTIDE SEQUENCE [LARGE SCALE GENOMIC DNA]</scope>
    <source>
        <strain evidence="1">DSM 15053</strain>
    </source>
</reference>
<dbReference type="STRING" id="553973.CLOHYLEM_04913"/>
<comment type="caution">
    <text evidence="1">The sequence shown here is derived from an EMBL/GenBank/DDBJ whole genome shotgun (WGS) entry which is preliminary data.</text>
</comment>
<gene>
    <name evidence="1" type="ORF">CLOHYLEM_04913</name>
</gene>
<proteinExistence type="predicted"/>
<sequence>MPTRLQNKIICKGCRRNKTFVLRLIPRQPSILNHLSIKINICRLTAVSIQFFRTEEGCWSSETKAVGRWFQFLPCGGKLIGLGARLQVFQFQSAPSMRKETSFSF</sequence>
<name>C0BYM4_9FIRM</name>
<dbReference type="AlphaFoldDB" id="C0BYM4"/>
<protein>
    <submittedName>
        <fullName evidence="1">Uncharacterized protein</fullName>
    </submittedName>
</protein>
<reference evidence="1" key="2">
    <citation type="submission" date="2013-06" db="EMBL/GenBank/DDBJ databases">
        <title>Draft genome sequence of Clostridium hylemonae (DSM 15053).</title>
        <authorList>
            <person name="Sudarsanam P."/>
            <person name="Ley R."/>
            <person name="Guruge J."/>
            <person name="Turnbaugh P.J."/>
            <person name="Mahowald M."/>
            <person name="Liep D."/>
            <person name="Gordon J."/>
        </authorList>
    </citation>
    <scope>NUCLEOTIDE SEQUENCE</scope>
    <source>
        <strain evidence="1">DSM 15053</strain>
    </source>
</reference>
<keyword evidence="2" id="KW-1185">Reference proteome</keyword>
<dbReference type="HOGENOM" id="CLU_2231895_0_0_9"/>
<organism evidence="1 2">
    <name type="scientific">[Clostridium] hylemonae DSM 15053</name>
    <dbReference type="NCBI Taxonomy" id="553973"/>
    <lineage>
        <taxon>Bacteria</taxon>
        <taxon>Bacillati</taxon>
        <taxon>Bacillota</taxon>
        <taxon>Clostridia</taxon>
        <taxon>Lachnospirales</taxon>
        <taxon>Lachnospiraceae</taxon>
    </lineage>
</organism>